<proteinExistence type="predicted"/>
<dbReference type="GO" id="GO:0015074">
    <property type="term" value="P:DNA integration"/>
    <property type="evidence" value="ECO:0007669"/>
    <property type="project" value="UniProtKB-KW"/>
</dbReference>
<dbReference type="Gene3D" id="1.10.150.130">
    <property type="match status" value="1"/>
</dbReference>
<dbReference type="InterPro" id="IPR044068">
    <property type="entry name" value="CB"/>
</dbReference>
<keyword evidence="6" id="KW-1185">Reference proteome</keyword>
<dbReference type="PROSITE" id="PS51900">
    <property type="entry name" value="CB"/>
    <property type="match status" value="1"/>
</dbReference>
<keyword evidence="2 3" id="KW-0238">DNA-binding</keyword>
<evidence type="ECO:0000313" key="6">
    <source>
        <dbReference type="Proteomes" id="UP000004200"/>
    </source>
</evidence>
<dbReference type="Pfam" id="PF13495">
    <property type="entry name" value="Phage_int_SAM_4"/>
    <property type="match status" value="1"/>
</dbReference>
<dbReference type="RefSeq" id="WP_007040200.1">
    <property type="nucleotide sequence ID" value="NZ_AFWT01000008.1"/>
</dbReference>
<evidence type="ECO:0000256" key="2">
    <source>
        <dbReference type="ARBA" id="ARBA00023125"/>
    </source>
</evidence>
<evidence type="ECO:0000259" key="4">
    <source>
        <dbReference type="PROSITE" id="PS51900"/>
    </source>
</evidence>
<dbReference type="SUPFAM" id="SSF56349">
    <property type="entry name" value="DNA breaking-rejoining enzymes"/>
    <property type="match status" value="1"/>
</dbReference>
<evidence type="ECO:0000313" key="5">
    <source>
        <dbReference type="EMBL" id="EGV32250.1"/>
    </source>
</evidence>
<dbReference type="Proteomes" id="UP000004200">
    <property type="component" value="Unassembled WGS sequence"/>
</dbReference>
<sequence>MTPEEAVENRSYFQRSAEDLDLLKSLARTLRARRYVIRTEQTYVDWCHPFMRFCGNSDSATWGPADVERFLAYLAADRGVAASTQNQALNALVFLFRHVLERPLDELRFTRGRRPPRMPVVLTRDEIRALFDQLAGTRGQ</sequence>
<dbReference type="GO" id="GO:0003677">
    <property type="term" value="F:DNA binding"/>
    <property type="evidence" value="ECO:0007669"/>
    <property type="project" value="UniProtKB-UniRule"/>
</dbReference>
<dbReference type="InterPro" id="IPR011010">
    <property type="entry name" value="DNA_brk_join_enz"/>
</dbReference>
<evidence type="ECO:0000256" key="1">
    <source>
        <dbReference type="ARBA" id="ARBA00022908"/>
    </source>
</evidence>
<evidence type="ECO:0000256" key="3">
    <source>
        <dbReference type="PROSITE-ProRule" id="PRU01248"/>
    </source>
</evidence>
<protein>
    <submittedName>
        <fullName evidence="5">Integron integrase</fullName>
    </submittedName>
</protein>
<organism evidence="5 6">
    <name type="scientific">Thiorhodococcus drewsii AZ1</name>
    <dbReference type="NCBI Taxonomy" id="765913"/>
    <lineage>
        <taxon>Bacteria</taxon>
        <taxon>Pseudomonadati</taxon>
        <taxon>Pseudomonadota</taxon>
        <taxon>Gammaproteobacteria</taxon>
        <taxon>Chromatiales</taxon>
        <taxon>Chromatiaceae</taxon>
        <taxon>Thiorhodococcus</taxon>
    </lineage>
</organism>
<dbReference type="OrthoDB" id="9801717at2"/>
<dbReference type="InterPro" id="IPR010998">
    <property type="entry name" value="Integrase_recombinase_N"/>
</dbReference>
<feature type="domain" description="Core-binding (CB)" evidence="4">
    <location>
        <begin position="17"/>
        <end position="100"/>
    </location>
</feature>
<gene>
    <name evidence="5" type="ORF">ThidrDRAFT_1486</name>
</gene>
<reference evidence="5 6" key="1">
    <citation type="submission" date="2011-06" db="EMBL/GenBank/DDBJ databases">
        <title>The draft genome of Thiorhodococcus drewsii AZ1.</title>
        <authorList>
            <consortium name="US DOE Joint Genome Institute (JGI-PGF)"/>
            <person name="Lucas S."/>
            <person name="Han J."/>
            <person name="Lapidus A."/>
            <person name="Cheng J.-F."/>
            <person name="Goodwin L."/>
            <person name="Pitluck S."/>
            <person name="Peters L."/>
            <person name="Land M.L."/>
            <person name="Hauser L."/>
            <person name="Vogl K."/>
            <person name="Liu Z."/>
            <person name="Imhoff J."/>
            <person name="Thiel V."/>
            <person name="Frigaard N.-U."/>
            <person name="Bryant D.A."/>
            <person name="Woyke T.J."/>
        </authorList>
    </citation>
    <scope>NUCLEOTIDE SEQUENCE [LARGE SCALE GENOMIC DNA]</scope>
    <source>
        <strain evidence="5 6">AZ1</strain>
    </source>
</reference>
<dbReference type="AlphaFoldDB" id="G2DZM3"/>
<dbReference type="eggNOG" id="COG4974">
    <property type="taxonomic scope" value="Bacteria"/>
</dbReference>
<dbReference type="InterPro" id="IPR004107">
    <property type="entry name" value="Integrase_SAM-like_N"/>
</dbReference>
<comment type="caution">
    <text evidence="5">The sequence shown here is derived from an EMBL/GenBank/DDBJ whole genome shotgun (WGS) entry which is preliminary data.</text>
</comment>
<name>G2DZM3_9GAMM</name>
<accession>G2DZM3</accession>
<dbReference type="STRING" id="765913.ThidrDRAFT_1486"/>
<keyword evidence="1" id="KW-0229">DNA integration</keyword>
<dbReference type="EMBL" id="AFWT01000008">
    <property type="protein sequence ID" value="EGV32250.1"/>
    <property type="molecule type" value="Genomic_DNA"/>
</dbReference>